<evidence type="ECO:0000313" key="1">
    <source>
        <dbReference type="EMBL" id="SUT94102.1"/>
    </source>
</evidence>
<evidence type="ECO:0000313" key="2">
    <source>
        <dbReference type="Proteomes" id="UP000254649"/>
    </source>
</evidence>
<dbReference type="Gene3D" id="3.90.1720.10">
    <property type="entry name" value="endopeptidase domain like (from Nostoc punctiforme)"/>
    <property type="match status" value="1"/>
</dbReference>
<accession>A0A380U1D2</accession>
<dbReference type="EMBL" id="UFRQ01000003">
    <property type="protein sequence ID" value="SUT94102.1"/>
    <property type="molecule type" value="Genomic_DNA"/>
</dbReference>
<reference evidence="1 2" key="1">
    <citation type="submission" date="2018-06" db="EMBL/GenBank/DDBJ databases">
        <authorList>
            <consortium name="Pathogen Informatics"/>
            <person name="Doyle S."/>
        </authorList>
    </citation>
    <scope>NUCLEOTIDE SEQUENCE [LARGE SCALE GENOMIC DNA]</scope>
    <source>
        <strain evidence="1 2">NCTC10801</strain>
    </source>
</reference>
<dbReference type="AlphaFoldDB" id="A0A380U1D2"/>
<keyword evidence="2" id="KW-1185">Reference proteome</keyword>
<evidence type="ECO:0008006" key="3">
    <source>
        <dbReference type="Google" id="ProtNLM"/>
    </source>
</evidence>
<dbReference type="SUPFAM" id="SSF54001">
    <property type="entry name" value="Cysteine proteinases"/>
    <property type="match status" value="1"/>
</dbReference>
<dbReference type="InterPro" id="IPR038765">
    <property type="entry name" value="Papain-like_cys_pep_sf"/>
</dbReference>
<organism evidence="1 2">
    <name type="scientific">[Actinobacillus] rossii</name>
    <dbReference type="NCBI Taxonomy" id="123820"/>
    <lineage>
        <taxon>Bacteria</taxon>
        <taxon>Pseudomonadati</taxon>
        <taxon>Pseudomonadota</taxon>
        <taxon>Gammaproteobacteria</taxon>
        <taxon>Pasteurellales</taxon>
        <taxon>Pasteurellaceae</taxon>
    </lineage>
</organism>
<name>A0A380U1D2_9PAST</name>
<protein>
    <recommendedName>
        <fullName evidence="3">Enoyl-CoA hydratase</fullName>
    </recommendedName>
</protein>
<gene>
    <name evidence="1" type="ORF">NCTC10801_02115</name>
</gene>
<dbReference type="Proteomes" id="UP000254649">
    <property type="component" value="Unassembled WGS sequence"/>
</dbReference>
<proteinExistence type="predicted"/>
<sequence length="232" mass="26448">MKNRIFLALYKGHGGDLLDKLTDFVVRVFTRGEFSHCEIAVEKQINFTDRYDCDTVYDCYSSSPREGGVRVKRIDVSDAKTWTLIPLNDVSENQIKAYFNRTLGKKYDFIGALGVVFGIKQKRSKYFCSEWCFNAIFGNENGWRFSPNQLAALLELEGYLLKQRSYEATKGTVTLRNGNLAEVVYQSPFGKLLVVEQTGEELPAVHWHNADGSFHKDENHQIIENELDIVAG</sequence>